<dbReference type="GO" id="GO:0007165">
    <property type="term" value="P:signal transduction"/>
    <property type="evidence" value="ECO:0007669"/>
    <property type="project" value="InterPro"/>
</dbReference>
<dbReference type="InterPro" id="IPR039315">
    <property type="entry name" value="CheW"/>
</dbReference>
<dbReference type="PANTHER" id="PTHR22617">
    <property type="entry name" value="CHEMOTAXIS SENSOR HISTIDINE KINASE-RELATED"/>
    <property type="match status" value="1"/>
</dbReference>
<dbReference type="Proteomes" id="UP000217448">
    <property type="component" value="Unassembled WGS sequence"/>
</dbReference>
<dbReference type="OrthoDB" id="3291462at2"/>
<feature type="domain" description="CheW-like" evidence="1">
    <location>
        <begin position="15"/>
        <end position="159"/>
    </location>
</feature>
<dbReference type="InterPro" id="IPR002545">
    <property type="entry name" value="CheW-lke_dom"/>
</dbReference>
<gene>
    <name evidence="2" type="ORF">CLG85_016500</name>
    <name evidence="3" type="ORF">CLG85_09965</name>
</gene>
<evidence type="ECO:0000313" key="3">
    <source>
        <dbReference type="EMBL" id="PBD19321.1"/>
    </source>
</evidence>
<dbReference type="EMBL" id="NTHN02000032">
    <property type="protein sequence ID" value="MCT4371830.1"/>
    <property type="molecule type" value="Genomic_DNA"/>
</dbReference>
<dbReference type="GO" id="GO:0006935">
    <property type="term" value="P:chemotaxis"/>
    <property type="evidence" value="ECO:0007669"/>
    <property type="project" value="InterPro"/>
</dbReference>
<dbReference type="PROSITE" id="PS50851">
    <property type="entry name" value="CHEW"/>
    <property type="match status" value="1"/>
</dbReference>
<protein>
    <submittedName>
        <fullName evidence="3">Chemotaxis protein CheW</fullName>
    </submittedName>
</protein>
<evidence type="ECO:0000313" key="4">
    <source>
        <dbReference type="Proteomes" id="UP000217448"/>
    </source>
</evidence>
<reference evidence="4" key="2">
    <citation type="submission" date="2023-07" db="EMBL/GenBank/DDBJ databases">
        <title>Yangia mangrovi SAOS 153D genome.</title>
        <authorList>
            <person name="Verma A."/>
            <person name="Pal Y."/>
            <person name="Sundharam S."/>
            <person name="Bisht B."/>
            <person name="Srinivasan K."/>
        </authorList>
    </citation>
    <scope>NUCLEOTIDE SEQUENCE [LARGE SCALE GENOMIC DNA]</scope>
    <source>
        <strain evidence="4">SAOS 153D</strain>
    </source>
</reference>
<evidence type="ECO:0000313" key="2">
    <source>
        <dbReference type="EMBL" id="MCT4371830.1"/>
    </source>
</evidence>
<dbReference type="EMBL" id="NTHN01000145">
    <property type="protein sequence ID" value="PBD19321.1"/>
    <property type="molecule type" value="Genomic_DNA"/>
</dbReference>
<sequence>MNELSTLRPGAETSGRDVVTFRLGGELLAIRTANLREVLEPGAVTRVPNASPFAAGLINVRGAVVPLCDLRIPLRMPVAGADTDTRVLVLDLELGGVASTVGVIAERVHEVTRIETAALEEVPDVGSRWPAHLVSAVGRRGDEFLIIPDLDAIFSAHLGGAGPASANTA</sequence>
<name>A0A2A3JVV5_9RHOB</name>
<reference evidence="2" key="3">
    <citation type="submission" date="2024-05" db="EMBL/GenBank/DDBJ databases">
        <title>Yangia mangrovi SAOS 153D genome.</title>
        <authorList>
            <person name="Verma A."/>
            <person name="Pal Y."/>
            <person name="Sundharam S."/>
            <person name="Bisht B."/>
            <person name="Srinivasan K."/>
        </authorList>
    </citation>
    <scope>NUCLEOTIDE SEQUENCE</scope>
    <source>
        <strain evidence="2">SAOS 153D</strain>
    </source>
</reference>
<organism evidence="3">
    <name type="scientific">Alloyangia mangrovi</name>
    <dbReference type="NCBI Taxonomy" id="1779329"/>
    <lineage>
        <taxon>Bacteria</taxon>
        <taxon>Pseudomonadati</taxon>
        <taxon>Pseudomonadota</taxon>
        <taxon>Alphaproteobacteria</taxon>
        <taxon>Rhodobacterales</taxon>
        <taxon>Roseobacteraceae</taxon>
        <taxon>Alloyangia</taxon>
    </lineage>
</organism>
<accession>A0A2A3JVV5</accession>
<dbReference type="AlphaFoldDB" id="A0A2A3JVV5"/>
<comment type="caution">
    <text evidence="3">The sequence shown here is derived from an EMBL/GenBank/DDBJ whole genome shotgun (WGS) entry which is preliminary data.</text>
</comment>
<dbReference type="GO" id="GO:0005829">
    <property type="term" value="C:cytosol"/>
    <property type="evidence" value="ECO:0007669"/>
    <property type="project" value="TreeGrafter"/>
</dbReference>
<dbReference type="Pfam" id="PF01584">
    <property type="entry name" value="CheW"/>
    <property type="match status" value="1"/>
</dbReference>
<keyword evidence="4" id="KW-1185">Reference proteome</keyword>
<evidence type="ECO:0000259" key="1">
    <source>
        <dbReference type="PROSITE" id="PS50851"/>
    </source>
</evidence>
<proteinExistence type="predicted"/>
<dbReference type="SMART" id="SM00260">
    <property type="entry name" value="CheW"/>
    <property type="match status" value="1"/>
</dbReference>
<dbReference type="Gene3D" id="2.40.50.180">
    <property type="entry name" value="CheA-289, Domain 4"/>
    <property type="match status" value="1"/>
</dbReference>
<dbReference type="PANTHER" id="PTHR22617:SF23">
    <property type="entry name" value="CHEMOTAXIS PROTEIN CHEW"/>
    <property type="match status" value="1"/>
</dbReference>
<reference evidence="3" key="1">
    <citation type="submission" date="2017-09" db="EMBL/GenBank/DDBJ databases">
        <title>Yangia sp. SAOS 153D whole genome sequencing.</title>
        <authorList>
            <person name="Verma A."/>
            <person name="Krishnamurthi S."/>
        </authorList>
    </citation>
    <scope>NUCLEOTIDE SEQUENCE [LARGE SCALE GENOMIC DNA]</scope>
    <source>
        <strain evidence="3">SAOS 153D</strain>
    </source>
</reference>
<dbReference type="Gene3D" id="2.30.30.40">
    <property type="entry name" value="SH3 Domains"/>
    <property type="match status" value="1"/>
</dbReference>
<dbReference type="SUPFAM" id="SSF50341">
    <property type="entry name" value="CheW-like"/>
    <property type="match status" value="1"/>
</dbReference>
<dbReference type="InterPro" id="IPR036061">
    <property type="entry name" value="CheW-like_dom_sf"/>
</dbReference>
<dbReference type="RefSeq" id="WP_095882122.1">
    <property type="nucleotide sequence ID" value="NZ_NTHN02000032.1"/>
</dbReference>